<evidence type="ECO:0000256" key="1">
    <source>
        <dbReference type="ARBA" id="ARBA00004651"/>
    </source>
</evidence>
<feature type="transmembrane region" description="Helical" evidence="10">
    <location>
        <begin position="12"/>
        <end position="41"/>
    </location>
</feature>
<evidence type="ECO:0000256" key="4">
    <source>
        <dbReference type="ARBA" id="ARBA00022692"/>
    </source>
</evidence>
<keyword evidence="6" id="KW-0378">Hydrolase</keyword>
<sequence length="600" mass="67190">MKLILHYMKRLYAYSGAALTINLLGMVFSSLLESAGILLLIPMISMSGILSVQQATSYDFRWLKELQAMPQAWALTLILTLYVLIVFGQNLIQRQIMIRNVEIQQIFSRKLRSEIYSTLLASKWSFFLKKRKSDLINLLTIELARVISGINLFLQLVTSSLFTLIQIVFAFWLSPSMTMFVLGCGTLLALFSRHYIHKAKLLGNQTSVLSQSYLAGITDQLNGIKDIKSNNLEDSRLNWLHSLTKGMMHEQMEYIRLRMNSQLLYKISSALLIAGFVFISFRFFHASGPQLLLVILIFARLWPRFTSIQSNLEQMAATVPAFKAMINLQQECTEAAEPREKGMDGSPSAPLRLKHGLTCNNVYFRYHSAESAHTLQEVNLFIPANRMTAFVGRSGAGKSTLIDLLMGLMQPESGQILIDGEPLTTSNLFAFRRSIGYVAQDPFLYNASIRENLLMIQPGAGEDQLWEALEFASSADFVRALPLGLDTLIGDRGIRLSGGERQRLVLARAIISKPSVLVLDEATSALDTENEKKIQQALERLKGTMTIIVVAHRLSTIRHADQVIVIDQGKVVQRGGFNQLAAERGGIFGHLLDNQKEAIV</sequence>
<dbReference type="GO" id="GO:0005524">
    <property type="term" value="F:ATP binding"/>
    <property type="evidence" value="ECO:0007669"/>
    <property type="project" value="UniProtKB-KW"/>
</dbReference>
<dbReference type="Gene3D" id="3.40.50.300">
    <property type="entry name" value="P-loop containing nucleotide triphosphate hydrolases"/>
    <property type="match status" value="1"/>
</dbReference>
<dbReference type="GO" id="GO:0140359">
    <property type="term" value="F:ABC-type transporter activity"/>
    <property type="evidence" value="ECO:0007669"/>
    <property type="project" value="InterPro"/>
</dbReference>
<dbReference type="Gene3D" id="1.20.1560.10">
    <property type="entry name" value="ABC transporter type 1, transmembrane domain"/>
    <property type="match status" value="1"/>
</dbReference>
<dbReference type="GO" id="GO:0008234">
    <property type="term" value="F:cysteine-type peptidase activity"/>
    <property type="evidence" value="ECO:0007669"/>
    <property type="project" value="UniProtKB-KW"/>
</dbReference>
<dbReference type="RefSeq" id="WP_188993084.1">
    <property type="nucleotide sequence ID" value="NZ_BMHP01000002.1"/>
</dbReference>
<keyword evidence="5" id="KW-0547">Nucleotide-binding</keyword>
<dbReference type="EMBL" id="BMHP01000002">
    <property type="protein sequence ID" value="GGD73228.1"/>
    <property type="molecule type" value="Genomic_DNA"/>
</dbReference>
<keyword evidence="8 10" id="KW-1133">Transmembrane helix</keyword>
<dbReference type="InterPro" id="IPR003593">
    <property type="entry name" value="AAA+_ATPase"/>
</dbReference>
<feature type="transmembrane region" description="Helical" evidence="10">
    <location>
        <begin position="263"/>
        <end position="281"/>
    </location>
</feature>
<dbReference type="InterPro" id="IPR036640">
    <property type="entry name" value="ABC1_TM_sf"/>
</dbReference>
<keyword evidence="2" id="KW-0813">Transport</keyword>
<gene>
    <name evidence="13" type="ORF">GCM10010911_33840</name>
</gene>
<evidence type="ECO:0000256" key="2">
    <source>
        <dbReference type="ARBA" id="ARBA00022448"/>
    </source>
</evidence>
<comment type="caution">
    <text evidence="13">The sequence shown here is derived from an EMBL/GenBank/DDBJ whole genome shotgun (WGS) entry which is preliminary data.</text>
</comment>
<evidence type="ECO:0000256" key="7">
    <source>
        <dbReference type="ARBA" id="ARBA00022840"/>
    </source>
</evidence>
<dbReference type="FunFam" id="3.40.50.300:FF:000299">
    <property type="entry name" value="ABC transporter ATP-binding protein/permease"/>
    <property type="match status" value="1"/>
</dbReference>
<dbReference type="InterPro" id="IPR039421">
    <property type="entry name" value="Type_1_exporter"/>
</dbReference>
<dbReference type="Proteomes" id="UP000612456">
    <property type="component" value="Unassembled WGS sequence"/>
</dbReference>
<reference evidence="13" key="2">
    <citation type="submission" date="2020-09" db="EMBL/GenBank/DDBJ databases">
        <authorList>
            <person name="Sun Q."/>
            <person name="Zhou Y."/>
        </authorList>
    </citation>
    <scope>NUCLEOTIDE SEQUENCE</scope>
    <source>
        <strain evidence="13">CGMCC 1.15178</strain>
    </source>
</reference>
<dbReference type="PROSITE" id="PS00211">
    <property type="entry name" value="ABC_TRANSPORTER_1"/>
    <property type="match status" value="1"/>
</dbReference>
<evidence type="ECO:0000313" key="14">
    <source>
        <dbReference type="Proteomes" id="UP000612456"/>
    </source>
</evidence>
<dbReference type="InterPro" id="IPR011527">
    <property type="entry name" value="ABC1_TM_dom"/>
</dbReference>
<evidence type="ECO:0000256" key="5">
    <source>
        <dbReference type="ARBA" id="ARBA00022741"/>
    </source>
</evidence>
<feature type="transmembrane region" description="Helical" evidence="10">
    <location>
        <begin position="135"/>
        <end position="157"/>
    </location>
</feature>
<dbReference type="PANTHER" id="PTHR24221">
    <property type="entry name" value="ATP-BINDING CASSETTE SUB-FAMILY B"/>
    <property type="match status" value="1"/>
</dbReference>
<evidence type="ECO:0000256" key="6">
    <source>
        <dbReference type="ARBA" id="ARBA00022807"/>
    </source>
</evidence>
<evidence type="ECO:0000259" key="12">
    <source>
        <dbReference type="PROSITE" id="PS50929"/>
    </source>
</evidence>
<dbReference type="Pfam" id="PF00005">
    <property type="entry name" value="ABC_tran"/>
    <property type="match status" value="1"/>
</dbReference>
<keyword evidence="6" id="KW-0645">Protease</keyword>
<dbReference type="AlphaFoldDB" id="A0A917DUU8"/>
<keyword evidence="6" id="KW-0788">Thiol protease</keyword>
<feature type="domain" description="ABC transmembrane type-1" evidence="12">
    <location>
        <begin position="23"/>
        <end position="317"/>
    </location>
</feature>
<keyword evidence="7 13" id="KW-0067">ATP-binding</keyword>
<evidence type="ECO:0000313" key="13">
    <source>
        <dbReference type="EMBL" id="GGD73228.1"/>
    </source>
</evidence>
<feature type="transmembrane region" description="Helical" evidence="10">
    <location>
        <begin position="72"/>
        <end position="92"/>
    </location>
</feature>
<dbReference type="SMART" id="SM00382">
    <property type="entry name" value="AAA"/>
    <property type="match status" value="1"/>
</dbReference>
<keyword evidence="4 10" id="KW-0812">Transmembrane</keyword>
<keyword evidence="14" id="KW-1185">Reference proteome</keyword>
<dbReference type="GO" id="GO:0016887">
    <property type="term" value="F:ATP hydrolysis activity"/>
    <property type="evidence" value="ECO:0007669"/>
    <property type="project" value="InterPro"/>
</dbReference>
<proteinExistence type="predicted"/>
<feature type="domain" description="ABC transporter" evidence="11">
    <location>
        <begin position="357"/>
        <end position="593"/>
    </location>
</feature>
<evidence type="ECO:0000256" key="9">
    <source>
        <dbReference type="ARBA" id="ARBA00023136"/>
    </source>
</evidence>
<dbReference type="PROSITE" id="PS50893">
    <property type="entry name" value="ABC_TRANSPORTER_2"/>
    <property type="match status" value="1"/>
</dbReference>
<dbReference type="GO" id="GO:0034040">
    <property type="term" value="F:ATPase-coupled lipid transmembrane transporter activity"/>
    <property type="evidence" value="ECO:0007669"/>
    <property type="project" value="TreeGrafter"/>
</dbReference>
<dbReference type="InterPro" id="IPR003439">
    <property type="entry name" value="ABC_transporter-like_ATP-bd"/>
</dbReference>
<keyword evidence="9 10" id="KW-0472">Membrane</keyword>
<dbReference type="InterPro" id="IPR017871">
    <property type="entry name" value="ABC_transporter-like_CS"/>
</dbReference>
<dbReference type="InterPro" id="IPR027417">
    <property type="entry name" value="P-loop_NTPase"/>
</dbReference>
<evidence type="ECO:0000256" key="10">
    <source>
        <dbReference type="SAM" id="Phobius"/>
    </source>
</evidence>
<evidence type="ECO:0000256" key="3">
    <source>
        <dbReference type="ARBA" id="ARBA00022475"/>
    </source>
</evidence>
<dbReference type="PANTHER" id="PTHR24221:SF654">
    <property type="entry name" value="ATP-BINDING CASSETTE SUB-FAMILY B MEMBER 6"/>
    <property type="match status" value="1"/>
</dbReference>
<dbReference type="PROSITE" id="PS50929">
    <property type="entry name" value="ABC_TM1F"/>
    <property type="match status" value="1"/>
</dbReference>
<accession>A0A917DUU8</accession>
<evidence type="ECO:0000259" key="11">
    <source>
        <dbReference type="PROSITE" id="PS50893"/>
    </source>
</evidence>
<dbReference type="SUPFAM" id="SSF52540">
    <property type="entry name" value="P-loop containing nucleoside triphosphate hydrolases"/>
    <property type="match status" value="1"/>
</dbReference>
<feature type="transmembrane region" description="Helical" evidence="10">
    <location>
        <begin position="169"/>
        <end position="191"/>
    </location>
</feature>
<dbReference type="GO" id="GO:0005886">
    <property type="term" value="C:plasma membrane"/>
    <property type="evidence" value="ECO:0007669"/>
    <property type="project" value="UniProtKB-SubCell"/>
</dbReference>
<evidence type="ECO:0000256" key="8">
    <source>
        <dbReference type="ARBA" id="ARBA00022989"/>
    </source>
</evidence>
<reference evidence="13" key="1">
    <citation type="journal article" date="2014" name="Int. J. Syst. Evol. Microbiol.">
        <title>Complete genome sequence of Corynebacterium casei LMG S-19264T (=DSM 44701T), isolated from a smear-ripened cheese.</title>
        <authorList>
            <consortium name="US DOE Joint Genome Institute (JGI-PGF)"/>
            <person name="Walter F."/>
            <person name="Albersmeier A."/>
            <person name="Kalinowski J."/>
            <person name="Ruckert C."/>
        </authorList>
    </citation>
    <scope>NUCLEOTIDE SEQUENCE</scope>
    <source>
        <strain evidence="13">CGMCC 1.15178</strain>
    </source>
</reference>
<comment type="subcellular location">
    <subcellularLocation>
        <location evidence="1">Cell membrane</location>
        <topology evidence="1">Multi-pass membrane protein</topology>
    </subcellularLocation>
</comment>
<protein>
    <submittedName>
        <fullName evidence="13">ABC transporter ATP-binding protein</fullName>
    </submittedName>
</protein>
<name>A0A917DUU8_9BACL</name>
<keyword evidence="3" id="KW-1003">Cell membrane</keyword>
<dbReference type="SUPFAM" id="SSF90123">
    <property type="entry name" value="ABC transporter transmembrane region"/>
    <property type="match status" value="1"/>
</dbReference>
<organism evidence="13 14">
    <name type="scientific">Paenibacillus nasutitermitis</name>
    <dbReference type="NCBI Taxonomy" id="1652958"/>
    <lineage>
        <taxon>Bacteria</taxon>
        <taxon>Bacillati</taxon>
        <taxon>Bacillota</taxon>
        <taxon>Bacilli</taxon>
        <taxon>Bacillales</taxon>
        <taxon>Paenibacillaceae</taxon>
        <taxon>Paenibacillus</taxon>
    </lineage>
</organism>
<dbReference type="Pfam" id="PF00664">
    <property type="entry name" value="ABC_membrane"/>
    <property type="match status" value="1"/>
</dbReference>